<gene>
    <name evidence="1" type="ORF">SAMN05660918_1005</name>
</gene>
<dbReference type="InterPro" id="IPR018550">
    <property type="entry name" value="Lipid-A_deacylase-rel"/>
</dbReference>
<organism evidence="1 2">
    <name type="scientific">Flavobacterium terrigena</name>
    <dbReference type="NCBI Taxonomy" id="402734"/>
    <lineage>
        <taxon>Bacteria</taxon>
        <taxon>Pseudomonadati</taxon>
        <taxon>Bacteroidota</taxon>
        <taxon>Flavobacteriia</taxon>
        <taxon>Flavobacteriales</taxon>
        <taxon>Flavobacteriaceae</taxon>
        <taxon>Flavobacterium</taxon>
    </lineage>
</organism>
<name>A0A1H6RTP3_9FLAO</name>
<dbReference type="Pfam" id="PF09411">
    <property type="entry name" value="PagL"/>
    <property type="match status" value="1"/>
</dbReference>
<dbReference type="Proteomes" id="UP000199702">
    <property type="component" value="Unassembled WGS sequence"/>
</dbReference>
<protein>
    <submittedName>
        <fullName evidence="1">Lipid A 3-O-deacylase (PagL)</fullName>
    </submittedName>
</protein>
<dbReference type="AlphaFoldDB" id="A0A1H6RTP3"/>
<reference evidence="2" key="1">
    <citation type="submission" date="2016-10" db="EMBL/GenBank/DDBJ databases">
        <authorList>
            <person name="Varghese N."/>
            <person name="Submissions S."/>
        </authorList>
    </citation>
    <scope>NUCLEOTIDE SEQUENCE [LARGE SCALE GENOMIC DNA]</scope>
    <source>
        <strain evidence="2">DSM 17934</strain>
    </source>
</reference>
<keyword evidence="2" id="KW-1185">Reference proteome</keyword>
<sequence length="211" mass="25028">MKLKYLIIISLLFSVFAYSQDTISKFKWLRTGVVIGYASQNTFIKQESDYTYENQIVKFTNHFNWSKKRKHSWEILVEPSYYQSKHQMINYWFISHTEENGDELRAKYMRLKTINEYALHLGLVYRRYFNLNSSIFATLNTGPMYIDTDTERLKKGFAFSDVLSVGYNYRIKKLSFDAKFMFRHASNANLQKPNYGLNSSGFEIGAYYELN</sequence>
<dbReference type="OrthoDB" id="1200606at2"/>
<accession>A0A1H6RTP3</accession>
<dbReference type="EMBL" id="FNYA01000002">
    <property type="protein sequence ID" value="SEI57806.1"/>
    <property type="molecule type" value="Genomic_DNA"/>
</dbReference>
<dbReference type="Gene3D" id="2.40.160.20">
    <property type="match status" value="1"/>
</dbReference>
<proteinExistence type="predicted"/>
<dbReference type="RefSeq" id="WP_091309027.1">
    <property type="nucleotide sequence ID" value="NZ_CBCSJU010000005.1"/>
</dbReference>
<evidence type="ECO:0000313" key="1">
    <source>
        <dbReference type="EMBL" id="SEI57806.1"/>
    </source>
</evidence>
<dbReference type="SUPFAM" id="SSF56925">
    <property type="entry name" value="OMPA-like"/>
    <property type="match status" value="1"/>
</dbReference>
<dbReference type="InterPro" id="IPR011250">
    <property type="entry name" value="OMP/PagP_B-barrel"/>
</dbReference>
<evidence type="ECO:0000313" key="2">
    <source>
        <dbReference type="Proteomes" id="UP000199702"/>
    </source>
</evidence>